<feature type="non-terminal residue" evidence="1">
    <location>
        <position position="1"/>
    </location>
</feature>
<evidence type="ECO:0000313" key="1">
    <source>
        <dbReference type="EMBL" id="MCI64322.1"/>
    </source>
</evidence>
<name>A0A392TTC7_9FABA</name>
<sequence length="57" mass="6566">VLCGEVEDAVGERFSIQNHDSERRRRVCPHRCKWESDDTASSPVSLELVGRALRYIH</sequence>
<accession>A0A392TTC7</accession>
<proteinExistence type="predicted"/>
<dbReference type="AlphaFoldDB" id="A0A392TTC7"/>
<dbReference type="Proteomes" id="UP000265520">
    <property type="component" value="Unassembled WGS sequence"/>
</dbReference>
<comment type="caution">
    <text evidence="1">The sequence shown here is derived from an EMBL/GenBank/DDBJ whole genome shotgun (WGS) entry which is preliminary data.</text>
</comment>
<keyword evidence="2" id="KW-1185">Reference proteome</keyword>
<reference evidence="1 2" key="1">
    <citation type="journal article" date="2018" name="Front. Plant Sci.">
        <title>Red Clover (Trifolium pratense) and Zigzag Clover (T. medium) - A Picture of Genomic Similarities and Differences.</title>
        <authorList>
            <person name="Dluhosova J."/>
            <person name="Istvanek J."/>
            <person name="Nedelnik J."/>
            <person name="Repkova J."/>
        </authorList>
    </citation>
    <scope>NUCLEOTIDE SEQUENCE [LARGE SCALE GENOMIC DNA]</scope>
    <source>
        <strain evidence="2">cv. 10/8</strain>
        <tissue evidence="1">Leaf</tissue>
    </source>
</reference>
<organism evidence="1 2">
    <name type="scientific">Trifolium medium</name>
    <dbReference type="NCBI Taxonomy" id="97028"/>
    <lineage>
        <taxon>Eukaryota</taxon>
        <taxon>Viridiplantae</taxon>
        <taxon>Streptophyta</taxon>
        <taxon>Embryophyta</taxon>
        <taxon>Tracheophyta</taxon>
        <taxon>Spermatophyta</taxon>
        <taxon>Magnoliopsida</taxon>
        <taxon>eudicotyledons</taxon>
        <taxon>Gunneridae</taxon>
        <taxon>Pentapetalae</taxon>
        <taxon>rosids</taxon>
        <taxon>fabids</taxon>
        <taxon>Fabales</taxon>
        <taxon>Fabaceae</taxon>
        <taxon>Papilionoideae</taxon>
        <taxon>50 kb inversion clade</taxon>
        <taxon>NPAAA clade</taxon>
        <taxon>Hologalegina</taxon>
        <taxon>IRL clade</taxon>
        <taxon>Trifolieae</taxon>
        <taxon>Trifolium</taxon>
    </lineage>
</organism>
<protein>
    <submittedName>
        <fullName evidence="1">Uncharacterized protein</fullName>
    </submittedName>
</protein>
<dbReference type="EMBL" id="LXQA010653302">
    <property type="protein sequence ID" value="MCI64322.1"/>
    <property type="molecule type" value="Genomic_DNA"/>
</dbReference>
<evidence type="ECO:0000313" key="2">
    <source>
        <dbReference type="Proteomes" id="UP000265520"/>
    </source>
</evidence>